<evidence type="ECO:0000256" key="3">
    <source>
        <dbReference type="ARBA" id="ARBA00022490"/>
    </source>
</evidence>
<evidence type="ECO:0000256" key="1">
    <source>
        <dbReference type="ARBA" id="ARBA00004123"/>
    </source>
</evidence>
<evidence type="ECO:0000313" key="9">
    <source>
        <dbReference type="Proteomes" id="UP000824890"/>
    </source>
</evidence>
<dbReference type="PANTHER" id="PTHR12225">
    <property type="entry name" value="ADHESION REGULATING MOLECULE 1 110 KDA CELL MEMBRANE GLYCOPROTEIN"/>
    <property type="match status" value="1"/>
</dbReference>
<keyword evidence="5" id="KW-0539">Nucleus</keyword>
<dbReference type="Pfam" id="PF16550">
    <property type="entry name" value="RPN13_C"/>
    <property type="match status" value="1"/>
</dbReference>
<evidence type="ECO:0000256" key="5">
    <source>
        <dbReference type="ARBA" id="ARBA00023242"/>
    </source>
</evidence>
<dbReference type="InterPro" id="IPR032368">
    <property type="entry name" value="RPN13_DEUBAD"/>
</dbReference>
<feature type="domain" description="DEUBAD" evidence="6">
    <location>
        <begin position="234"/>
        <end position="337"/>
    </location>
</feature>
<evidence type="ECO:0000313" key="8">
    <source>
        <dbReference type="EMBL" id="KAH0933272.1"/>
    </source>
</evidence>
<protein>
    <recommendedName>
        <fullName evidence="10">Regulatory particle non-ATPase 13</fullName>
    </recommendedName>
</protein>
<comment type="subcellular location">
    <subcellularLocation>
        <location evidence="2">Cytoplasm</location>
    </subcellularLocation>
    <subcellularLocation>
        <location evidence="1">Nucleus</location>
    </subcellularLocation>
</comment>
<keyword evidence="3" id="KW-0963">Cytoplasm</keyword>
<proteinExistence type="predicted"/>
<evidence type="ECO:0000256" key="4">
    <source>
        <dbReference type="ARBA" id="ARBA00022942"/>
    </source>
</evidence>
<dbReference type="InterPro" id="IPR044867">
    <property type="entry name" value="DEUBAD_dom"/>
</dbReference>
<dbReference type="PROSITE" id="PS51916">
    <property type="entry name" value="DEUBAD"/>
    <property type="match status" value="1"/>
</dbReference>
<feature type="non-terminal residue" evidence="8">
    <location>
        <position position="1"/>
    </location>
</feature>
<organism evidence="8 9">
    <name type="scientific">Brassica napus</name>
    <name type="common">Rape</name>
    <dbReference type="NCBI Taxonomy" id="3708"/>
    <lineage>
        <taxon>Eukaryota</taxon>
        <taxon>Viridiplantae</taxon>
        <taxon>Streptophyta</taxon>
        <taxon>Embryophyta</taxon>
        <taxon>Tracheophyta</taxon>
        <taxon>Spermatophyta</taxon>
        <taxon>Magnoliopsida</taxon>
        <taxon>eudicotyledons</taxon>
        <taxon>Gunneridae</taxon>
        <taxon>Pentapetalae</taxon>
        <taxon>rosids</taxon>
        <taxon>malvids</taxon>
        <taxon>Brassicales</taxon>
        <taxon>Brassicaceae</taxon>
        <taxon>Brassiceae</taxon>
        <taxon>Brassica</taxon>
    </lineage>
</organism>
<keyword evidence="4" id="KW-0647">Proteasome</keyword>
<dbReference type="InterPro" id="IPR038633">
    <property type="entry name" value="Rpn13/ADRM1_Pru_sf"/>
</dbReference>
<gene>
    <name evidence="8" type="ORF">HID58_010389</name>
</gene>
<keyword evidence="9" id="KW-1185">Reference proteome</keyword>
<dbReference type="PANTHER" id="PTHR12225:SF0">
    <property type="entry name" value="PROTEASOMAL UBIQUITIN RECEPTOR ADRM1"/>
    <property type="match status" value="1"/>
</dbReference>
<evidence type="ECO:0000259" key="7">
    <source>
        <dbReference type="PROSITE" id="PS51917"/>
    </source>
</evidence>
<dbReference type="PROSITE" id="PS51917">
    <property type="entry name" value="PRU"/>
    <property type="match status" value="1"/>
</dbReference>
<comment type="caution">
    <text evidence="8">The sequence shown here is derived from an EMBL/GenBank/DDBJ whole genome shotgun (WGS) entry which is preliminary data.</text>
</comment>
<feature type="domain" description="Pru" evidence="7">
    <location>
        <begin position="17"/>
        <end position="129"/>
    </location>
</feature>
<dbReference type="Proteomes" id="UP000824890">
    <property type="component" value="Unassembled WGS sequence"/>
</dbReference>
<reference evidence="8 9" key="1">
    <citation type="submission" date="2021-05" db="EMBL/GenBank/DDBJ databases">
        <title>Genome Assembly of Synthetic Allotetraploid Brassica napus Reveals Homoeologous Exchanges between Subgenomes.</title>
        <authorList>
            <person name="Davis J.T."/>
        </authorList>
    </citation>
    <scope>NUCLEOTIDE SEQUENCE [LARGE SCALE GENOMIC DNA]</scope>
    <source>
        <strain evidence="9">cv. Da-Ae</strain>
        <tissue evidence="8">Seedling</tissue>
    </source>
</reference>
<dbReference type="EMBL" id="JAGKQM010000003">
    <property type="protein sequence ID" value="KAH0933272.1"/>
    <property type="molecule type" value="Genomic_DNA"/>
</dbReference>
<evidence type="ECO:0000259" key="6">
    <source>
        <dbReference type="PROSITE" id="PS51916"/>
    </source>
</evidence>
<dbReference type="InterPro" id="IPR044868">
    <property type="entry name" value="Rpn13/ADRM1_Pru"/>
</dbReference>
<dbReference type="CDD" id="cd13314">
    <property type="entry name" value="PH_Rpn13"/>
    <property type="match status" value="1"/>
</dbReference>
<dbReference type="Gene3D" id="1.10.2020.20">
    <property type="match status" value="1"/>
</dbReference>
<dbReference type="Pfam" id="PF04683">
    <property type="entry name" value="Rpn13_ADRM1_Pru"/>
    <property type="match status" value="1"/>
</dbReference>
<dbReference type="InterPro" id="IPR006773">
    <property type="entry name" value="Rpn13/ADRM1"/>
</dbReference>
<accession>A0ABQ8DV52</accession>
<dbReference type="InterPro" id="IPR038108">
    <property type="entry name" value="RPN13_DEUBAD_sf"/>
</dbReference>
<sequence>KERERVGDMSSSEAFPVMQEIMLEFRAGKMSLQGTRVVPDARKGLVRIARGEEGLVHFQWLDRTLNAVEDDQIVFPDEAIFEKVNQSSDRVYILKFNSDDRKLFLWLQEPRAEGDADICSAVNQYLNQPLGTFCSPEFGEGDAVAIPEEVEEMAEDDVSSRAGNLVVPNVSTEVSDVSSSSGPVKLADLQRILNNLSSGPAGKIINRLVLPSISFSGFPLIYSFRYVDIILGITGDEDEGLALGDILKPELIMPLLEMLPVQERLSSHLPEGHCRAEDILELLQSPPFRQQVDAFTYVLRTGQIDLTQFGIDPSKYKFTVVSFLEALEDSVSSQSNDAMDES</sequence>
<name>A0ABQ8DV52_BRANA</name>
<evidence type="ECO:0000256" key="2">
    <source>
        <dbReference type="ARBA" id="ARBA00004496"/>
    </source>
</evidence>
<evidence type="ECO:0008006" key="10">
    <source>
        <dbReference type="Google" id="ProtNLM"/>
    </source>
</evidence>
<dbReference type="Gene3D" id="2.30.29.70">
    <property type="entry name" value="Proteasomal ubiquitin receptor Rpn13/ADRM1"/>
    <property type="match status" value="1"/>
</dbReference>